<reference evidence="2 3" key="1">
    <citation type="submission" date="2022-03" db="EMBL/GenBank/DDBJ databases">
        <authorList>
            <person name="Macdonald S."/>
            <person name="Ahmed S."/>
            <person name="Newling K."/>
        </authorList>
    </citation>
    <scope>NUCLEOTIDE SEQUENCE [LARGE SCALE GENOMIC DNA]</scope>
</reference>
<dbReference type="Pfam" id="PF03478">
    <property type="entry name" value="Beta-prop_KIB1-4"/>
    <property type="match status" value="1"/>
</dbReference>
<dbReference type="Proteomes" id="UP001642260">
    <property type="component" value="Unassembled WGS sequence"/>
</dbReference>
<accession>A0ABC8K7N7</accession>
<organism evidence="2 3">
    <name type="scientific">Eruca vesicaria subsp. sativa</name>
    <name type="common">Garden rocket</name>
    <name type="synonym">Eruca sativa</name>
    <dbReference type="NCBI Taxonomy" id="29727"/>
    <lineage>
        <taxon>Eukaryota</taxon>
        <taxon>Viridiplantae</taxon>
        <taxon>Streptophyta</taxon>
        <taxon>Embryophyta</taxon>
        <taxon>Tracheophyta</taxon>
        <taxon>Spermatophyta</taxon>
        <taxon>Magnoliopsida</taxon>
        <taxon>eudicotyledons</taxon>
        <taxon>Gunneridae</taxon>
        <taxon>Pentapetalae</taxon>
        <taxon>rosids</taxon>
        <taxon>malvids</taxon>
        <taxon>Brassicales</taxon>
        <taxon>Brassicaceae</taxon>
        <taxon>Brassiceae</taxon>
        <taxon>Eruca</taxon>
    </lineage>
</organism>
<sequence length="286" mass="33445">MLFNPEEKDKLYKTQDLGLEFANSSCLKTYGSWLLMQNLELNLYIVNLFTHERINLPPVESQLGMKKIQSPVFWIDEKTKDYVVSWALREKCVVYSKTGDNLWNQIPETSDCRDMVYKDHKLYLSTYPNNVKIFDFSGEIPQQTCVFIVKRHITRNYQITDRWEIVAKQIVVTVTGDVLKVFKMWRPTARILSFRLYKIYSLGFKKYEQVYSLGDEAMLLDLGITVLANDGDGISRNTIYFNGCENTNNAFLFNLKTRNVEKLHKLDCLSVQLPSSRWFLPSFTMS</sequence>
<comment type="caution">
    <text evidence="2">The sequence shown here is derived from an EMBL/GenBank/DDBJ whole genome shotgun (WGS) entry which is preliminary data.</text>
</comment>
<dbReference type="InterPro" id="IPR005174">
    <property type="entry name" value="KIB1-4_b-propeller"/>
</dbReference>
<protein>
    <recommendedName>
        <fullName evidence="1">KIB1-4 beta-propeller domain-containing protein</fullName>
    </recommendedName>
</protein>
<dbReference type="AlphaFoldDB" id="A0ABC8K7N7"/>
<dbReference type="PANTHER" id="PTHR44259">
    <property type="entry name" value="OS07G0183000 PROTEIN-RELATED"/>
    <property type="match status" value="1"/>
</dbReference>
<evidence type="ECO:0000259" key="1">
    <source>
        <dbReference type="Pfam" id="PF03478"/>
    </source>
</evidence>
<evidence type="ECO:0000313" key="2">
    <source>
        <dbReference type="EMBL" id="CAH8350017.1"/>
    </source>
</evidence>
<dbReference type="EMBL" id="CAKOAT010164378">
    <property type="protein sequence ID" value="CAH8350017.1"/>
    <property type="molecule type" value="Genomic_DNA"/>
</dbReference>
<name>A0ABC8K7N7_ERUVS</name>
<gene>
    <name evidence="2" type="ORF">ERUC_LOCUS17874</name>
</gene>
<keyword evidence="3" id="KW-1185">Reference proteome</keyword>
<dbReference type="InterPro" id="IPR050942">
    <property type="entry name" value="F-box_BR-signaling"/>
</dbReference>
<evidence type="ECO:0000313" key="3">
    <source>
        <dbReference type="Proteomes" id="UP001642260"/>
    </source>
</evidence>
<proteinExistence type="predicted"/>
<dbReference type="PANTHER" id="PTHR44259:SF26">
    <property type="entry name" value="F-BOX FAMILY PROTEIN-LIKE PROTEIN"/>
    <property type="match status" value="1"/>
</dbReference>
<feature type="domain" description="KIB1-4 beta-propeller" evidence="1">
    <location>
        <begin position="2"/>
        <end position="254"/>
    </location>
</feature>